<feature type="transmembrane region" description="Helical" evidence="5">
    <location>
        <begin position="12"/>
        <end position="32"/>
    </location>
</feature>
<keyword evidence="3" id="KW-0735">Signal-anchor</keyword>
<keyword evidence="4" id="KW-0333">Golgi apparatus</keyword>
<accession>A0ABD3IC60</accession>
<proteinExistence type="inferred from homology"/>
<evidence type="ECO:0000313" key="7">
    <source>
        <dbReference type="EMBL" id="KAL3700327.1"/>
    </source>
</evidence>
<dbReference type="EMBL" id="JBJQOH010000001">
    <property type="protein sequence ID" value="KAL3700327.1"/>
    <property type="molecule type" value="Genomic_DNA"/>
</dbReference>
<evidence type="ECO:0000256" key="5">
    <source>
        <dbReference type="SAM" id="Phobius"/>
    </source>
</evidence>
<dbReference type="PANTHER" id="PTHR11062">
    <property type="entry name" value="EXOSTOSIN HEPARAN SULFATE GLYCOSYLTRANSFERASE -RELATED"/>
    <property type="match status" value="1"/>
</dbReference>
<keyword evidence="5" id="KW-1133">Transmembrane helix</keyword>
<dbReference type="InterPro" id="IPR004263">
    <property type="entry name" value="Exostosin"/>
</dbReference>
<comment type="similarity">
    <text evidence="2">Belongs to the glycosyltransferase 47 family.</text>
</comment>
<comment type="caution">
    <text evidence="7">The sequence shown here is derived from an EMBL/GenBank/DDBJ whole genome shotgun (WGS) entry which is preliminary data.</text>
</comment>
<dbReference type="PANTHER" id="PTHR11062:SF329">
    <property type="entry name" value="EXOSTOSIN GT47 DOMAIN-CONTAINING PROTEIN"/>
    <property type="match status" value="1"/>
</dbReference>
<dbReference type="Proteomes" id="UP001633002">
    <property type="component" value="Unassembled WGS sequence"/>
</dbReference>
<evidence type="ECO:0000313" key="8">
    <source>
        <dbReference type="Proteomes" id="UP001633002"/>
    </source>
</evidence>
<name>A0ABD3IC60_9MARC</name>
<keyword evidence="5" id="KW-0472">Membrane</keyword>
<protein>
    <recommendedName>
        <fullName evidence="6">Exostosin GT47 domain-containing protein</fullName>
    </recommendedName>
</protein>
<keyword evidence="5" id="KW-0812">Transmembrane</keyword>
<evidence type="ECO:0000256" key="4">
    <source>
        <dbReference type="ARBA" id="ARBA00023034"/>
    </source>
</evidence>
<evidence type="ECO:0000256" key="3">
    <source>
        <dbReference type="ARBA" id="ARBA00022968"/>
    </source>
</evidence>
<dbReference type="Pfam" id="PF03016">
    <property type="entry name" value="Exostosin_GT47"/>
    <property type="match status" value="1"/>
</dbReference>
<evidence type="ECO:0000259" key="6">
    <source>
        <dbReference type="Pfam" id="PF03016"/>
    </source>
</evidence>
<evidence type="ECO:0000256" key="1">
    <source>
        <dbReference type="ARBA" id="ARBA00004323"/>
    </source>
</evidence>
<evidence type="ECO:0000256" key="2">
    <source>
        <dbReference type="ARBA" id="ARBA00010271"/>
    </source>
</evidence>
<gene>
    <name evidence="7" type="ORF">R1sor_018349</name>
</gene>
<keyword evidence="8" id="KW-1185">Reference proteome</keyword>
<sequence length="461" mass="52226">MSNQKKQGCPLIYMMTFVCSIIALSIIGFYSFNSDLVIPHNLSPSTLSSSVLRFEPQFTTLLDGRCNCTSTYLVENGVIKPQLSCNCAEEEYSPLIVTQTVKVMPPIADMVREIAKELEVVKSNISSELPAAEKKETEELKPCENKTEAAPVVVQNVVEFKPQYMEGKTWHYPARFPLCSMDACFNFSRCEDMDELKIFFYDRPSPPVRFFEGINDTKYATNDPEQACLFFVFLDNEGPWVTHPQELPHWNDGMNHVLITFTDMWKLKGPPHETIGNASIMASDIHETIYRAGFDISIPLPAKQHLSQFQDVPATGRKYFLTFRGLRYLGKGEGQLRSLDSFRNIHNGEDIIVATSCRHPVNDQHRREKPELGIHCDEDEKIFDAHDYTDLMNSTFGLVPAGISPNSYRFIEVMSAGTIPVLIADNYEFLKDNDALVKATIRSLKNRFMGVFSALVDPLEL</sequence>
<organism evidence="7 8">
    <name type="scientific">Riccia sorocarpa</name>
    <dbReference type="NCBI Taxonomy" id="122646"/>
    <lineage>
        <taxon>Eukaryota</taxon>
        <taxon>Viridiplantae</taxon>
        <taxon>Streptophyta</taxon>
        <taxon>Embryophyta</taxon>
        <taxon>Marchantiophyta</taxon>
        <taxon>Marchantiopsida</taxon>
        <taxon>Marchantiidae</taxon>
        <taxon>Marchantiales</taxon>
        <taxon>Ricciaceae</taxon>
        <taxon>Riccia</taxon>
    </lineage>
</organism>
<dbReference type="GO" id="GO:0000139">
    <property type="term" value="C:Golgi membrane"/>
    <property type="evidence" value="ECO:0007669"/>
    <property type="project" value="UniProtKB-SubCell"/>
</dbReference>
<comment type="subcellular location">
    <subcellularLocation>
        <location evidence="1">Golgi apparatus membrane</location>
        <topology evidence="1">Single-pass type II membrane protein</topology>
    </subcellularLocation>
</comment>
<reference evidence="7 8" key="1">
    <citation type="submission" date="2024-09" db="EMBL/GenBank/DDBJ databases">
        <title>Chromosome-scale assembly of Riccia sorocarpa.</title>
        <authorList>
            <person name="Paukszto L."/>
        </authorList>
    </citation>
    <scope>NUCLEOTIDE SEQUENCE [LARGE SCALE GENOMIC DNA]</scope>
    <source>
        <strain evidence="7">LP-2024</strain>
        <tissue evidence="7">Aerial parts of the thallus</tissue>
    </source>
</reference>
<feature type="domain" description="Exostosin GT47" evidence="6">
    <location>
        <begin position="210"/>
        <end position="429"/>
    </location>
</feature>
<dbReference type="AlphaFoldDB" id="A0ABD3IC60"/>
<dbReference type="InterPro" id="IPR040911">
    <property type="entry name" value="Exostosin_GT47"/>
</dbReference>